<keyword evidence="3" id="KW-0813">Transport</keyword>
<evidence type="ECO:0000256" key="1">
    <source>
        <dbReference type="ARBA" id="ARBA00004442"/>
    </source>
</evidence>
<dbReference type="Gene3D" id="1.20.1600.10">
    <property type="entry name" value="Outer membrane efflux proteins (OEP)"/>
    <property type="match status" value="1"/>
</dbReference>
<sequence>MSVSAQELIEVTAQEVQTDIIGEAPEMCDTLGSAIAAALSYDQRLDVAEATANIAKTEIETAYSNRRPTVTLYTRGGQGTGGFLADNQIDNQVGIRIDQMVYNFGQQGFLEDEVTARYQAERMTQLATRRQVIEQVGGLYLEALRSMMLLEIAREKEIYYARLRDTLDRRLELNAITLTEASNIRANYALAAAEKERLETRIQAVTEIFAEVTGRETACYAERLANVSFLPLAMSLDEVKAIVVNRSAELDRLGYQREAAESSLKRISRERLPQINLSAYRAEQYNDLTDDWEQRDRLGFSITTDLFTGGRNTAQQSRARWEMARSDAQIRSLEQQIRQSVSELWVNYTHRQPNIRALEQAQQSLREQLTYVEREYELGARLLDDAVEVANRYFSTRTNLANTRFSAASDALSLCVQTGCADGDRPIVLFDTTQAVPVDQPAEKGRHGPPM</sequence>
<dbReference type="AlphaFoldDB" id="A0A8J3A9A1"/>
<keyword evidence="5" id="KW-0812">Transmembrane</keyword>
<evidence type="ECO:0000256" key="6">
    <source>
        <dbReference type="ARBA" id="ARBA00023136"/>
    </source>
</evidence>
<comment type="similarity">
    <text evidence="2">Belongs to the outer membrane factor (OMF) (TC 1.B.17) family.</text>
</comment>
<reference evidence="9" key="3">
    <citation type="submission" date="2020-09" db="EMBL/GenBank/DDBJ databases">
        <authorList>
            <person name="Sun Q."/>
            <person name="Zhou Y."/>
        </authorList>
    </citation>
    <scope>NUCLEOTIDE SEQUENCE</scope>
    <source>
        <strain evidence="9">CGMCC 1.14984</strain>
    </source>
</reference>
<dbReference type="EMBL" id="VCJR02000002">
    <property type="protein sequence ID" value="NHK28904.1"/>
    <property type="molecule type" value="Genomic_DNA"/>
</dbReference>
<evidence type="ECO:0000313" key="11">
    <source>
        <dbReference type="Proteomes" id="UP000621856"/>
    </source>
</evidence>
<dbReference type="Proteomes" id="UP000818603">
    <property type="component" value="Unassembled WGS sequence"/>
</dbReference>
<keyword evidence="12" id="KW-1185">Reference proteome</keyword>
<dbReference type="SUPFAM" id="SSF56954">
    <property type="entry name" value="Outer membrane efflux proteins (OEP)"/>
    <property type="match status" value="1"/>
</dbReference>
<dbReference type="InterPro" id="IPR051906">
    <property type="entry name" value="TolC-like"/>
</dbReference>
<evidence type="ECO:0000313" key="9">
    <source>
        <dbReference type="EMBL" id="GGH99867.1"/>
    </source>
</evidence>
<keyword evidence="8" id="KW-0175">Coiled coil</keyword>
<evidence type="ECO:0000313" key="10">
    <source>
        <dbReference type="EMBL" id="NHK28904.1"/>
    </source>
</evidence>
<evidence type="ECO:0000256" key="7">
    <source>
        <dbReference type="ARBA" id="ARBA00023237"/>
    </source>
</evidence>
<keyword evidence="6" id="KW-0472">Membrane</keyword>
<gene>
    <name evidence="10" type="ORF">FF098_013360</name>
    <name evidence="9" type="ORF">GCM10011355_26840</name>
</gene>
<dbReference type="PANTHER" id="PTHR30026:SF20">
    <property type="entry name" value="OUTER MEMBRANE PROTEIN TOLC"/>
    <property type="match status" value="1"/>
</dbReference>
<dbReference type="GO" id="GO:0009279">
    <property type="term" value="C:cell outer membrane"/>
    <property type="evidence" value="ECO:0007669"/>
    <property type="project" value="UniProtKB-SubCell"/>
</dbReference>
<dbReference type="Pfam" id="PF02321">
    <property type="entry name" value="OEP"/>
    <property type="match status" value="1"/>
</dbReference>
<feature type="coiled-coil region" evidence="8">
    <location>
        <begin position="323"/>
        <end position="375"/>
    </location>
</feature>
<comment type="caution">
    <text evidence="9">The sequence shown here is derived from an EMBL/GenBank/DDBJ whole genome shotgun (WGS) entry which is preliminary data.</text>
</comment>
<evidence type="ECO:0000256" key="4">
    <source>
        <dbReference type="ARBA" id="ARBA00022452"/>
    </source>
</evidence>
<dbReference type="PANTHER" id="PTHR30026">
    <property type="entry name" value="OUTER MEMBRANE PROTEIN TOLC"/>
    <property type="match status" value="1"/>
</dbReference>
<keyword evidence="4" id="KW-1134">Transmembrane beta strand</keyword>
<evidence type="ECO:0000256" key="2">
    <source>
        <dbReference type="ARBA" id="ARBA00007613"/>
    </source>
</evidence>
<dbReference type="Proteomes" id="UP000621856">
    <property type="component" value="Unassembled WGS sequence"/>
</dbReference>
<comment type="subcellular location">
    <subcellularLocation>
        <location evidence="1">Cell outer membrane</location>
    </subcellularLocation>
</comment>
<dbReference type="EMBL" id="BMGZ01000002">
    <property type="protein sequence ID" value="GGH99867.1"/>
    <property type="molecule type" value="Genomic_DNA"/>
</dbReference>
<dbReference type="InterPro" id="IPR003423">
    <property type="entry name" value="OMP_efflux"/>
</dbReference>
<dbReference type="GO" id="GO:0015288">
    <property type="term" value="F:porin activity"/>
    <property type="evidence" value="ECO:0007669"/>
    <property type="project" value="TreeGrafter"/>
</dbReference>
<evidence type="ECO:0000256" key="3">
    <source>
        <dbReference type="ARBA" id="ARBA00022448"/>
    </source>
</evidence>
<reference evidence="10 12" key="2">
    <citation type="submission" date="2020-02" db="EMBL/GenBank/DDBJ databases">
        <title>Genome sequence of Parvularcula flava strain NH6-79.</title>
        <authorList>
            <person name="Abdul Karim M.H."/>
            <person name="Lam M.Q."/>
            <person name="Chen S.J."/>
            <person name="Yahya A."/>
            <person name="Shahir S."/>
            <person name="Shamsir M.S."/>
            <person name="Chong C.S."/>
        </authorList>
    </citation>
    <scope>NUCLEOTIDE SEQUENCE [LARGE SCALE GENOMIC DNA]</scope>
    <source>
        <strain evidence="10 12">NH6-79</strain>
    </source>
</reference>
<evidence type="ECO:0000313" key="12">
    <source>
        <dbReference type="Proteomes" id="UP000818603"/>
    </source>
</evidence>
<accession>A0A8J3A9A1</accession>
<dbReference type="RefSeq" id="WP_155141273.1">
    <property type="nucleotide sequence ID" value="NZ_BMGZ01000002.1"/>
</dbReference>
<evidence type="ECO:0000256" key="5">
    <source>
        <dbReference type="ARBA" id="ARBA00022692"/>
    </source>
</evidence>
<reference evidence="9" key="1">
    <citation type="journal article" date="2014" name="Int. J. Syst. Evol. Microbiol.">
        <title>Complete genome sequence of Corynebacterium casei LMG S-19264T (=DSM 44701T), isolated from a smear-ripened cheese.</title>
        <authorList>
            <consortium name="US DOE Joint Genome Institute (JGI-PGF)"/>
            <person name="Walter F."/>
            <person name="Albersmeier A."/>
            <person name="Kalinowski J."/>
            <person name="Ruckert C."/>
        </authorList>
    </citation>
    <scope>NUCLEOTIDE SEQUENCE</scope>
    <source>
        <strain evidence="9">CGMCC 1.14984</strain>
    </source>
</reference>
<dbReference type="GO" id="GO:0015562">
    <property type="term" value="F:efflux transmembrane transporter activity"/>
    <property type="evidence" value="ECO:0007669"/>
    <property type="project" value="InterPro"/>
</dbReference>
<name>A0A8J3A9A1_9PROT</name>
<evidence type="ECO:0000256" key="8">
    <source>
        <dbReference type="SAM" id="Coils"/>
    </source>
</evidence>
<dbReference type="GO" id="GO:1990281">
    <property type="term" value="C:efflux pump complex"/>
    <property type="evidence" value="ECO:0007669"/>
    <property type="project" value="TreeGrafter"/>
</dbReference>
<keyword evidence="7" id="KW-0998">Cell outer membrane</keyword>
<protein>
    <submittedName>
        <fullName evidence="10">TolC family protein</fullName>
    </submittedName>
</protein>
<proteinExistence type="inferred from homology"/>
<organism evidence="9 11">
    <name type="scientific">Aquisalinus luteolus</name>
    <dbReference type="NCBI Taxonomy" id="1566827"/>
    <lineage>
        <taxon>Bacteria</taxon>
        <taxon>Pseudomonadati</taxon>
        <taxon>Pseudomonadota</taxon>
        <taxon>Alphaproteobacteria</taxon>
        <taxon>Parvularculales</taxon>
        <taxon>Parvularculaceae</taxon>
        <taxon>Aquisalinus</taxon>
    </lineage>
</organism>